<keyword evidence="5" id="KW-1185">Reference proteome</keyword>
<feature type="signal peptide" evidence="3">
    <location>
        <begin position="1"/>
        <end position="20"/>
    </location>
</feature>
<feature type="compositionally biased region" description="Low complexity" evidence="1">
    <location>
        <begin position="320"/>
        <end position="339"/>
    </location>
</feature>
<feature type="transmembrane region" description="Helical" evidence="2">
    <location>
        <begin position="370"/>
        <end position="389"/>
    </location>
</feature>
<accession>A0ABT0BNQ0</accession>
<proteinExistence type="predicted"/>
<name>A0ABT0BNQ0_9SPHN</name>
<evidence type="ECO:0000313" key="5">
    <source>
        <dbReference type="Proteomes" id="UP001202281"/>
    </source>
</evidence>
<keyword evidence="2" id="KW-0812">Transmembrane</keyword>
<dbReference type="RefSeq" id="WP_243918896.1">
    <property type="nucleotide sequence ID" value="NZ_JALHLG010000005.1"/>
</dbReference>
<feature type="region of interest" description="Disordered" evidence="1">
    <location>
        <begin position="310"/>
        <end position="358"/>
    </location>
</feature>
<comment type="caution">
    <text evidence="4">The sequence shown here is derived from an EMBL/GenBank/DDBJ whole genome shotgun (WGS) entry which is preliminary data.</text>
</comment>
<evidence type="ECO:0000313" key="4">
    <source>
        <dbReference type="EMBL" id="MCJ2186483.1"/>
    </source>
</evidence>
<keyword evidence="2" id="KW-0472">Membrane</keyword>
<keyword evidence="3" id="KW-0732">Signal</keyword>
<evidence type="ECO:0008006" key="6">
    <source>
        <dbReference type="Google" id="ProtNLM"/>
    </source>
</evidence>
<feature type="chain" id="PRO_5045445662" description="Oxygen tolerance protein BatD" evidence="3">
    <location>
        <begin position="21"/>
        <end position="476"/>
    </location>
</feature>
<gene>
    <name evidence="4" type="ORF">MTR66_06610</name>
</gene>
<evidence type="ECO:0000256" key="1">
    <source>
        <dbReference type="SAM" id="MobiDB-lite"/>
    </source>
</evidence>
<dbReference type="Proteomes" id="UP001202281">
    <property type="component" value="Unassembled WGS sequence"/>
</dbReference>
<sequence length="476" mass="49853">MLRSGIVQLLALLFFGMAGAASPAIAQDDVQAQACFLPQVREIMQARRVASLVACQYGDIRALLPDFTTIKWVTDGQRPPGFVLDQSARVGMPFSRLQDRFVLSVSAGPAVSIRTPTVIEGGRLTFRLARPPRVSRVYIPDYAIALDRSGRRRARAGTDYVSAVDRGFLKGGTLEVNTIPGKGIRALYVVVRLVYRPGGREPVATLGAGAGRIVPYPGLSIDPASAPEGRKLNFVAHIDRSGVPDVALAYDFRLAGEARPGVDYVAPAVSAIRFGPGQNAATLSILTMENPDSFEDRLLTLVAAAPGQRPVPAQGTITNTTTAPAVPPAETEAPPVETGTPPPAPASEGTEKGEEEVSPGGVIGNWALDWLAAIGAAALGILGGFLFGAKSQRTKDGEPEAGPEPEIHPEHEPLPVPPAPPAAVIGWSTVMPALPAIKGRSLDIDGPAVTVDADLEAGEIGRLDSLPVLSEGLPDD</sequence>
<protein>
    <recommendedName>
        <fullName evidence="6">Oxygen tolerance protein BatD</fullName>
    </recommendedName>
</protein>
<evidence type="ECO:0000256" key="2">
    <source>
        <dbReference type="SAM" id="Phobius"/>
    </source>
</evidence>
<keyword evidence="2" id="KW-1133">Transmembrane helix</keyword>
<organism evidence="4 5">
    <name type="scientific">Novosphingobium beihaiensis</name>
    <dbReference type="NCBI Taxonomy" id="2930389"/>
    <lineage>
        <taxon>Bacteria</taxon>
        <taxon>Pseudomonadati</taxon>
        <taxon>Pseudomonadota</taxon>
        <taxon>Alphaproteobacteria</taxon>
        <taxon>Sphingomonadales</taxon>
        <taxon>Sphingomonadaceae</taxon>
        <taxon>Novosphingobium</taxon>
    </lineage>
</organism>
<reference evidence="4 5" key="1">
    <citation type="submission" date="2022-04" db="EMBL/GenBank/DDBJ databases">
        <title>Identification of a novel bacterium isolated from mangrove sediments.</title>
        <authorList>
            <person name="Pan X."/>
        </authorList>
    </citation>
    <scope>NUCLEOTIDE SEQUENCE [LARGE SCALE GENOMIC DNA]</scope>
    <source>
        <strain evidence="4 5">B2638</strain>
    </source>
</reference>
<dbReference type="EMBL" id="JALHLG010000005">
    <property type="protein sequence ID" value="MCJ2186483.1"/>
    <property type="molecule type" value="Genomic_DNA"/>
</dbReference>
<feature type="region of interest" description="Disordered" evidence="1">
    <location>
        <begin position="392"/>
        <end position="420"/>
    </location>
</feature>
<evidence type="ECO:0000256" key="3">
    <source>
        <dbReference type="SAM" id="SignalP"/>
    </source>
</evidence>